<keyword evidence="2" id="KW-0540">Nuclease</keyword>
<dbReference type="Proteomes" id="UP001223743">
    <property type="component" value="Unassembled WGS sequence"/>
</dbReference>
<evidence type="ECO:0000313" key="9">
    <source>
        <dbReference type="Proteomes" id="UP001223743"/>
    </source>
</evidence>
<dbReference type="EMBL" id="JAUSWJ010000001">
    <property type="protein sequence ID" value="MDQ0515238.1"/>
    <property type="molecule type" value="Genomic_DNA"/>
</dbReference>
<evidence type="ECO:0000313" key="8">
    <source>
        <dbReference type="EMBL" id="MDQ0515238.1"/>
    </source>
</evidence>
<dbReference type="InterPro" id="IPR005229">
    <property type="entry name" value="YicC/YloC-like"/>
</dbReference>
<proteinExistence type="inferred from homology"/>
<reference evidence="8 9" key="1">
    <citation type="submission" date="2023-07" db="EMBL/GenBank/DDBJ databases">
        <title>Genomic Encyclopedia of Type Strains, Phase IV (KMG-IV): sequencing the most valuable type-strain genomes for metagenomic binning, comparative biology and taxonomic classification.</title>
        <authorList>
            <person name="Goeker M."/>
        </authorList>
    </citation>
    <scope>NUCLEOTIDE SEQUENCE [LARGE SCALE GENOMIC DNA]</scope>
    <source>
        <strain evidence="8 9">B1-1</strain>
    </source>
</reference>
<feature type="domain" description="Endoribonuclease YicC-like C-terminal" evidence="7">
    <location>
        <begin position="180"/>
        <end position="295"/>
    </location>
</feature>
<dbReference type="Pfam" id="PF03755">
    <property type="entry name" value="YicC-like_N"/>
    <property type="match status" value="1"/>
</dbReference>
<dbReference type="PANTHER" id="PTHR30636:SF3">
    <property type="entry name" value="UPF0701 PROTEIN YICC"/>
    <property type="match status" value="1"/>
</dbReference>
<comment type="cofactor">
    <cofactor evidence="1">
        <name>a divalent metal cation</name>
        <dbReference type="ChEBI" id="CHEBI:60240"/>
    </cofactor>
</comment>
<organism evidence="8 9">
    <name type="scientific">Kaistia geumhonensis</name>
    <dbReference type="NCBI Taxonomy" id="410839"/>
    <lineage>
        <taxon>Bacteria</taxon>
        <taxon>Pseudomonadati</taxon>
        <taxon>Pseudomonadota</taxon>
        <taxon>Alphaproteobacteria</taxon>
        <taxon>Hyphomicrobiales</taxon>
        <taxon>Kaistiaceae</taxon>
        <taxon>Kaistia</taxon>
    </lineage>
</organism>
<dbReference type="PANTHER" id="PTHR30636">
    <property type="entry name" value="UPF0701 PROTEIN YICC"/>
    <property type="match status" value="1"/>
</dbReference>
<evidence type="ECO:0000256" key="2">
    <source>
        <dbReference type="ARBA" id="ARBA00022722"/>
    </source>
</evidence>
<evidence type="ECO:0000259" key="7">
    <source>
        <dbReference type="Pfam" id="PF08340"/>
    </source>
</evidence>
<comment type="similarity">
    <text evidence="5">Belongs to the YicC/YloC family.</text>
</comment>
<dbReference type="NCBIfam" id="TIGR00255">
    <property type="entry name" value="YicC/YloC family endoribonuclease"/>
    <property type="match status" value="1"/>
</dbReference>
<keyword evidence="4" id="KW-0378">Hydrolase</keyword>
<comment type="caution">
    <text evidence="8">The sequence shown here is derived from an EMBL/GenBank/DDBJ whole genome shotgun (WGS) entry which is preliminary data.</text>
</comment>
<evidence type="ECO:0000256" key="1">
    <source>
        <dbReference type="ARBA" id="ARBA00001968"/>
    </source>
</evidence>
<gene>
    <name evidence="8" type="ORF">QO015_000851</name>
</gene>
<evidence type="ECO:0000256" key="3">
    <source>
        <dbReference type="ARBA" id="ARBA00022759"/>
    </source>
</evidence>
<evidence type="ECO:0000259" key="6">
    <source>
        <dbReference type="Pfam" id="PF03755"/>
    </source>
</evidence>
<dbReference type="InterPro" id="IPR013527">
    <property type="entry name" value="YicC-like_N"/>
</dbReference>
<dbReference type="Pfam" id="PF08340">
    <property type="entry name" value="YicC-like_C"/>
    <property type="match status" value="1"/>
</dbReference>
<evidence type="ECO:0000256" key="5">
    <source>
        <dbReference type="ARBA" id="ARBA00035648"/>
    </source>
</evidence>
<keyword evidence="9" id="KW-1185">Reference proteome</keyword>
<dbReference type="RefSeq" id="WP_266281227.1">
    <property type="nucleotide sequence ID" value="NZ_JAPKNF010000001.1"/>
</dbReference>
<dbReference type="InterPro" id="IPR013551">
    <property type="entry name" value="YicC-like_C"/>
</dbReference>
<sequence>MTLMSMTGFARSTGAGLGYRWTFEIRSVNGKGLDIRLRLPAGIDTIEPALRERLGARLQRGSVQVSLALQAEASASQLRVNEPLLEQVMALAKRIGSRIDAAPVSVDGLLAIRGVLEVVDAEDDPEKLAELARLLIAEFERTLDDLVAARAREGSAIGAVLATRLAEIDLLRQKAEEAPARTPDAIRRRLADQVAALLDASPAFDPDRLHQEAALIATRADIREELDRLAAHVAAASALLAEGGPVGRKLDFLAQEFNRETNTLCAKANDRSLTAIGLDLKSAVDQLREQIQNLE</sequence>
<evidence type="ECO:0000256" key="4">
    <source>
        <dbReference type="ARBA" id="ARBA00022801"/>
    </source>
</evidence>
<keyword evidence="3" id="KW-0255">Endonuclease</keyword>
<protein>
    <submittedName>
        <fullName evidence="8">Uncharacterized protein (TIGR00255 family)</fullName>
    </submittedName>
</protein>
<name>A0ABU0M2S4_9HYPH</name>
<accession>A0ABU0M2S4</accession>
<feature type="domain" description="Endoribonuclease YicC-like N-terminal" evidence="6">
    <location>
        <begin position="4"/>
        <end position="157"/>
    </location>
</feature>